<dbReference type="InterPro" id="IPR003137">
    <property type="entry name" value="PA_domain"/>
</dbReference>
<dbReference type="OrthoDB" id="5841748at2759"/>
<keyword evidence="3" id="KW-1133">Transmembrane helix</keyword>
<feature type="domain" description="PA" evidence="4">
    <location>
        <begin position="311"/>
        <end position="383"/>
    </location>
</feature>
<dbReference type="CDD" id="cd08022">
    <property type="entry name" value="M28_PSMA_like"/>
    <property type="match status" value="1"/>
</dbReference>
<dbReference type="Pfam" id="PF02225">
    <property type="entry name" value="PA"/>
    <property type="match status" value="1"/>
</dbReference>
<name>A0A9P4QRJ9_9PLEO</name>
<dbReference type="Proteomes" id="UP000799444">
    <property type="component" value="Unassembled WGS sequence"/>
</dbReference>
<accession>A0A9P4QRJ9</accession>
<dbReference type="Pfam" id="PF04253">
    <property type="entry name" value="TFR_dimer"/>
    <property type="match status" value="1"/>
</dbReference>
<feature type="region of interest" description="Disordered" evidence="2">
    <location>
        <begin position="1"/>
        <end position="87"/>
    </location>
</feature>
<keyword evidence="3" id="KW-0812">Transmembrane</keyword>
<proteinExistence type="inferred from homology"/>
<evidence type="ECO:0000256" key="3">
    <source>
        <dbReference type="SAM" id="Phobius"/>
    </source>
</evidence>
<keyword evidence="3" id="KW-0472">Membrane</keyword>
<feature type="transmembrane region" description="Helical" evidence="3">
    <location>
        <begin position="162"/>
        <end position="182"/>
    </location>
</feature>
<gene>
    <name evidence="7" type="ORF">EJ04DRAFT_554764</name>
</gene>
<dbReference type="Gene3D" id="3.50.30.30">
    <property type="match status" value="1"/>
</dbReference>
<evidence type="ECO:0000313" key="8">
    <source>
        <dbReference type="Proteomes" id="UP000799444"/>
    </source>
</evidence>
<dbReference type="SUPFAM" id="SSF53187">
    <property type="entry name" value="Zn-dependent exopeptidases"/>
    <property type="match status" value="1"/>
</dbReference>
<organism evidence="7 8">
    <name type="scientific">Polyplosphaeria fusca</name>
    <dbReference type="NCBI Taxonomy" id="682080"/>
    <lineage>
        <taxon>Eukaryota</taxon>
        <taxon>Fungi</taxon>
        <taxon>Dikarya</taxon>
        <taxon>Ascomycota</taxon>
        <taxon>Pezizomycotina</taxon>
        <taxon>Dothideomycetes</taxon>
        <taxon>Pleosporomycetidae</taxon>
        <taxon>Pleosporales</taxon>
        <taxon>Tetraplosphaeriaceae</taxon>
        <taxon>Polyplosphaeria</taxon>
    </lineage>
</organism>
<protein>
    <submittedName>
        <fullName evidence="7">Zn-dependent exopeptidase</fullName>
    </submittedName>
</protein>
<dbReference type="PANTHER" id="PTHR10404">
    <property type="entry name" value="N-ACETYLATED-ALPHA-LINKED ACIDIC DIPEPTIDASE"/>
    <property type="match status" value="1"/>
</dbReference>
<dbReference type="InterPro" id="IPR036757">
    <property type="entry name" value="TFR-like_dimer_dom_sf"/>
</dbReference>
<dbReference type="Gene3D" id="1.20.930.40">
    <property type="entry name" value="Transferrin receptor-like, dimerisation domain"/>
    <property type="match status" value="1"/>
</dbReference>
<feature type="domain" description="Peptidase M28" evidence="6">
    <location>
        <begin position="507"/>
        <end position="685"/>
    </location>
</feature>
<comment type="similarity">
    <text evidence="1">Belongs to the peptidase M28 family. M28B subfamily.</text>
</comment>
<evidence type="ECO:0000259" key="6">
    <source>
        <dbReference type="Pfam" id="PF04389"/>
    </source>
</evidence>
<evidence type="ECO:0000259" key="5">
    <source>
        <dbReference type="Pfam" id="PF04253"/>
    </source>
</evidence>
<sequence>MVDEKHRYEPPESPPIPSYEEATSSRPLSRLGPQEASDDAERQGLLSPNPPSQPTSDSRRRNGYYHPPSVQSARNSEDSDALGSPVGGEDEALVMEEMDILDPEAAEDGRRRRNRGRFSKRFYSLTHSLSSLHLPRIPWPSFGIGWLKSRLPTIPEEYKPGWAVIARLCGLILVISLVYLLVVSEIMPMGGGNYGRPFNPEWVRQEVQSNVETARIRENLQYITSFDHVGGTEGSYFLGQWIEGKFKEAYMDTFTHDEYLVYLNYPKADGRRVAIVEPSELAWEAELEEPVLDQRKQQTQVFHGLSASGNVTGPLIYVNYGSAHDYKKLEDSKVDVKGAIVIVRYYGTQSDRAMKVKIAQDKGAAGVLIYSDPADDGFKKGKTWPDGQWRPDDSVQLGSVALTSWIAGDVLTPGVASTKDAKRMSKDMNPGLVSIPSLPLSWKNAQNLLRSLKGHGEPCPEEWKGGVPEIEWWTGKLDSSPKVYLQNFQEEIEKQPVRNYFGSFLGTEDRAKKIIIGNHRDSWCFGAADPGSGTAVMLEVARVLGQLRAQGWQPLRTIEFASWDAEEYNLIGSTEHVEANMDDLRANALAYLNVDVGVTGDKLWANGSPIFKHAFERVLDRLVDPHQQNKTLRELWDNSDSKLGGLGAGSDYLAFQTMSGTSSLDFGFAGPAHGDLYHSCYETFDWVAKYIDPGFTYHNILAQLWALLILELAQEPLVPLHLGDYAERLQWEVNSLLQETEKSGAVFEVQMFQPLFDAAALFAQRAKEFHAWEDFWYSQVSVTGGFEPQGLTVQRVGHNERVGGFEVDLLDLPRGDGGEKGAHGIPNRTQFKHAIFGPDAQGSAYDALIFPFVRDALQTRVRAKMDKGEEVKKEDWEFVGTQIRKTADLLNGASERLVKGV</sequence>
<dbReference type="InterPro" id="IPR039373">
    <property type="entry name" value="Peptidase_M28B"/>
</dbReference>
<keyword evidence="8" id="KW-1185">Reference proteome</keyword>
<dbReference type="FunFam" id="3.40.630.10:FF:000101">
    <property type="entry name" value="N-acetylated alpha-linked acidic dipeptidase like 1"/>
    <property type="match status" value="1"/>
</dbReference>
<dbReference type="PANTHER" id="PTHR10404:SF71">
    <property type="entry name" value="CARBOXYPEPTIDASE TRE2, PUTATIVE (AFU_ORTHOLOGUE AFUA_3G10650)-RELATED"/>
    <property type="match status" value="1"/>
</dbReference>
<dbReference type="AlphaFoldDB" id="A0A9P4QRJ9"/>
<dbReference type="EMBL" id="ML996197">
    <property type="protein sequence ID" value="KAF2731349.1"/>
    <property type="molecule type" value="Genomic_DNA"/>
</dbReference>
<dbReference type="InterPro" id="IPR007484">
    <property type="entry name" value="Peptidase_M28"/>
</dbReference>
<dbReference type="GO" id="GO:0004180">
    <property type="term" value="F:carboxypeptidase activity"/>
    <property type="evidence" value="ECO:0007669"/>
    <property type="project" value="TreeGrafter"/>
</dbReference>
<comment type="caution">
    <text evidence="7">The sequence shown here is derived from an EMBL/GenBank/DDBJ whole genome shotgun (WGS) entry which is preliminary data.</text>
</comment>
<dbReference type="SUPFAM" id="SSF47672">
    <property type="entry name" value="Transferrin receptor-like dimerisation domain"/>
    <property type="match status" value="1"/>
</dbReference>
<reference evidence="7" key="1">
    <citation type="journal article" date="2020" name="Stud. Mycol.">
        <title>101 Dothideomycetes genomes: a test case for predicting lifestyles and emergence of pathogens.</title>
        <authorList>
            <person name="Haridas S."/>
            <person name="Albert R."/>
            <person name="Binder M."/>
            <person name="Bloem J."/>
            <person name="Labutti K."/>
            <person name="Salamov A."/>
            <person name="Andreopoulos B."/>
            <person name="Baker S."/>
            <person name="Barry K."/>
            <person name="Bills G."/>
            <person name="Bluhm B."/>
            <person name="Cannon C."/>
            <person name="Castanera R."/>
            <person name="Culley D."/>
            <person name="Daum C."/>
            <person name="Ezra D."/>
            <person name="Gonzalez J."/>
            <person name="Henrissat B."/>
            <person name="Kuo A."/>
            <person name="Liang C."/>
            <person name="Lipzen A."/>
            <person name="Lutzoni F."/>
            <person name="Magnuson J."/>
            <person name="Mondo S."/>
            <person name="Nolan M."/>
            <person name="Ohm R."/>
            <person name="Pangilinan J."/>
            <person name="Park H.-J."/>
            <person name="Ramirez L."/>
            <person name="Alfaro M."/>
            <person name="Sun H."/>
            <person name="Tritt A."/>
            <person name="Yoshinaga Y."/>
            <person name="Zwiers L.-H."/>
            <person name="Turgeon B."/>
            <person name="Goodwin S."/>
            <person name="Spatafora J."/>
            <person name="Crous P."/>
            <person name="Grigoriev I."/>
        </authorList>
    </citation>
    <scope>NUCLEOTIDE SEQUENCE</scope>
    <source>
        <strain evidence="7">CBS 125425</strain>
    </source>
</reference>
<feature type="compositionally biased region" description="Basic and acidic residues" evidence="2">
    <location>
        <begin position="1"/>
        <end position="10"/>
    </location>
</feature>
<dbReference type="Pfam" id="PF04389">
    <property type="entry name" value="Peptidase_M28"/>
    <property type="match status" value="1"/>
</dbReference>
<dbReference type="CDD" id="cd02121">
    <property type="entry name" value="PA_GCPII_like"/>
    <property type="match status" value="1"/>
</dbReference>
<evidence type="ECO:0000313" key="7">
    <source>
        <dbReference type="EMBL" id="KAF2731349.1"/>
    </source>
</evidence>
<evidence type="ECO:0000259" key="4">
    <source>
        <dbReference type="Pfam" id="PF02225"/>
    </source>
</evidence>
<dbReference type="Gene3D" id="3.40.630.10">
    <property type="entry name" value="Zn peptidases"/>
    <property type="match status" value="1"/>
</dbReference>
<dbReference type="InterPro" id="IPR046450">
    <property type="entry name" value="PA_dom_sf"/>
</dbReference>
<feature type="domain" description="Transferrin receptor-like dimerisation" evidence="5">
    <location>
        <begin position="752"/>
        <end position="897"/>
    </location>
</feature>
<dbReference type="InterPro" id="IPR007365">
    <property type="entry name" value="TFR-like_dimer_dom"/>
</dbReference>
<dbReference type="SUPFAM" id="SSF52025">
    <property type="entry name" value="PA domain"/>
    <property type="match status" value="1"/>
</dbReference>
<evidence type="ECO:0000256" key="1">
    <source>
        <dbReference type="ARBA" id="ARBA00005634"/>
    </source>
</evidence>
<evidence type="ECO:0000256" key="2">
    <source>
        <dbReference type="SAM" id="MobiDB-lite"/>
    </source>
</evidence>